<feature type="region of interest" description="Disordered" evidence="1">
    <location>
        <begin position="317"/>
        <end position="350"/>
    </location>
</feature>
<evidence type="ECO:0000256" key="1">
    <source>
        <dbReference type="SAM" id="MobiDB-lite"/>
    </source>
</evidence>
<dbReference type="InterPro" id="IPR036705">
    <property type="entry name" value="Ribosyl_crysJ1_sf"/>
</dbReference>
<feature type="compositionally biased region" description="Low complexity" evidence="1">
    <location>
        <begin position="317"/>
        <end position="347"/>
    </location>
</feature>
<dbReference type="EMBL" id="JARIHO010000062">
    <property type="protein sequence ID" value="KAJ7315370.1"/>
    <property type="molecule type" value="Genomic_DNA"/>
</dbReference>
<dbReference type="Gene3D" id="1.10.4080.10">
    <property type="entry name" value="ADP-ribosylation/Crystallin J1"/>
    <property type="match status" value="1"/>
</dbReference>
<evidence type="ECO:0000313" key="2">
    <source>
        <dbReference type="EMBL" id="KAJ7315370.1"/>
    </source>
</evidence>
<sequence>MSDGTENGWGGSRVGSGRKKKVVVTLTHINTSGVLASSARWGAVLTDIGNTIQRTLGLYEDALHATGAVDLPCSILRALFTKSDWEWCRKAAAAVLLCIACNLGGNGSLMRRGGKVGDLVRESSGTTHPNAVDQEVCAAWAMCDVWLVRTAAVAERIQEGLGMTKLNVLHHFVSYPYTMPALQEALAADVTLPAMLARDSVVMEAHYATACCASRCCMLPPLPPLLRTASRTPMQTLTTWWRPLPSSGYASCTLATVLYVFLTTMLYMFLATSTFEAGVLLIANMGQIPTVPVPLRTRSVARNECDNTLPIASTTTLPSILTPLPNSPNYGPDSDSNSSDNSSSLSPRRNTISTHSTIYAEVEDHSSCPPVLTRGDITPLIACNFENAALNWFALKGVPEASQVTNILGCFRDMHHIAWLCPNAERTHVTKLSFNDFMAEFCGKYLPVDWQAATWNEILSSHMKASVSARCSMVPLLPLTTPVSATPSKQACALTSRLNIVWTPSLTPLPMIRWTSGAAKQWCDKKHICDIAKQCRITAEIHKAEKQKAASDGNRNSKKPFSSSLKGNTFVAAAAPPSTLSAAPKGCQKLMEGEHALLNKHDGCNKCRKFYAGHRSNNCPNDFPDLAMYRTLTVEDAAATAKKVKTKSSAAKPSATIAVVMDAVSDSDDSEDSDRSVSDIDGFSPSLYPISTGTVLSTAHLLSLLCGCLD</sequence>
<reference evidence="2" key="1">
    <citation type="submission" date="2023-03" db="EMBL/GenBank/DDBJ databases">
        <title>Massive genome expansion in bonnet fungi (Mycena s.s.) driven by repeated elements and novel gene families across ecological guilds.</title>
        <authorList>
            <consortium name="Lawrence Berkeley National Laboratory"/>
            <person name="Harder C.B."/>
            <person name="Miyauchi S."/>
            <person name="Viragh M."/>
            <person name="Kuo A."/>
            <person name="Thoen E."/>
            <person name="Andreopoulos B."/>
            <person name="Lu D."/>
            <person name="Skrede I."/>
            <person name="Drula E."/>
            <person name="Henrissat B."/>
            <person name="Morin E."/>
            <person name="Kohler A."/>
            <person name="Barry K."/>
            <person name="LaButti K."/>
            <person name="Morin E."/>
            <person name="Salamov A."/>
            <person name="Lipzen A."/>
            <person name="Mereny Z."/>
            <person name="Hegedus B."/>
            <person name="Baldrian P."/>
            <person name="Stursova M."/>
            <person name="Weitz H."/>
            <person name="Taylor A."/>
            <person name="Grigoriev I.V."/>
            <person name="Nagy L.G."/>
            <person name="Martin F."/>
            <person name="Kauserud H."/>
        </authorList>
    </citation>
    <scope>NUCLEOTIDE SEQUENCE</scope>
    <source>
        <strain evidence="2">CBHHK002</strain>
    </source>
</reference>
<accession>A0AAD6ZCH9</accession>
<evidence type="ECO:0000313" key="3">
    <source>
        <dbReference type="Proteomes" id="UP001218218"/>
    </source>
</evidence>
<organism evidence="2 3">
    <name type="scientific">Mycena albidolilacea</name>
    <dbReference type="NCBI Taxonomy" id="1033008"/>
    <lineage>
        <taxon>Eukaryota</taxon>
        <taxon>Fungi</taxon>
        <taxon>Dikarya</taxon>
        <taxon>Basidiomycota</taxon>
        <taxon>Agaricomycotina</taxon>
        <taxon>Agaricomycetes</taxon>
        <taxon>Agaricomycetidae</taxon>
        <taxon>Agaricales</taxon>
        <taxon>Marasmiineae</taxon>
        <taxon>Mycenaceae</taxon>
        <taxon>Mycena</taxon>
    </lineage>
</organism>
<proteinExistence type="predicted"/>
<dbReference type="Proteomes" id="UP001218218">
    <property type="component" value="Unassembled WGS sequence"/>
</dbReference>
<comment type="caution">
    <text evidence="2">The sequence shown here is derived from an EMBL/GenBank/DDBJ whole genome shotgun (WGS) entry which is preliminary data.</text>
</comment>
<keyword evidence="3" id="KW-1185">Reference proteome</keyword>
<gene>
    <name evidence="2" type="ORF">DFH08DRAFT_972064</name>
</gene>
<name>A0AAD6ZCH9_9AGAR</name>
<dbReference type="SUPFAM" id="SSF101478">
    <property type="entry name" value="ADP-ribosylglycohydrolase"/>
    <property type="match status" value="1"/>
</dbReference>
<dbReference type="AlphaFoldDB" id="A0AAD6ZCH9"/>
<protein>
    <submittedName>
        <fullName evidence="2">Uncharacterized protein</fullName>
    </submittedName>
</protein>